<organism evidence="6 7">
    <name type="scientific">Gluconacetobacter diazotrophicus (strain ATCC 49037 / DSM 5601 / CCUG 37298 / CIP 103539 / LMG 7603 / PAl5)</name>
    <dbReference type="NCBI Taxonomy" id="272568"/>
    <lineage>
        <taxon>Bacteria</taxon>
        <taxon>Pseudomonadati</taxon>
        <taxon>Pseudomonadota</taxon>
        <taxon>Alphaproteobacteria</taxon>
        <taxon>Acetobacterales</taxon>
        <taxon>Acetobacteraceae</taxon>
        <taxon>Gluconacetobacter</taxon>
    </lineage>
</organism>
<sequence length="210" mass="22158">MYGAGGLGVETMDILQSAINHGSEKPHRLAFLVDDPRREEVLGLPVTAVGRHVAGAKVTIAVGEPSDRAALAEKVRMLDLRLASIVSPLAFVSRHAEIGDGVIVAPYVSVQATARIGRNVAINTASIVGHDVVVEDNCVLSSMVNLGGGVHIETLSYVGMGALIKEKLRVGCSSIVGMGAVVHSDVPKEVITVGNPARVVRRNEDRKVFR</sequence>
<feature type="active site" description="Proton acceptor" evidence="4">
    <location>
        <position position="130"/>
    </location>
</feature>
<dbReference type="SUPFAM" id="SSF51161">
    <property type="entry name" value="Trimeric LpxA-like enzymes"/>
    <property type="match status" value="1"/>
</dbReference>
<evidence type="ECO:0000256" key="2">
    <source>
        <dbReference type="ARBA" id="ARBA00022679"/>
    </source>
</evidence>
<dbReference type="Proteomes" id="UP000001176">
    <property type="component" value="Chromosome"/>
</dbReference>
<dbReference type="GO" id="GO:0016746">
    <property type="term" value="F:acyltransferase activity"/>
    <property type="evidence" value="ECO:0007669"/>
    <property type="project" value="UniProtKB-KW"/>
</dbReference>
<evidence type="ECO:0000256" key="5">
    <source>
        <dbReference type="PIRSR" id="PIRSR620019-2"/>
    </source>
</evidence>
<reference evidence="6 7" key="1">
    <citation type="journal article" date="2009" name="BMC Genomics">
        <title>Complete genome sequence of the sugarcane nitrogen-fixing endophyte Gluconacetobacter diazotrophicus Pal5.</title>
        <authorList>
            <person name="Bertalan M."/>
            <person name="Albano R."/>
            <person name="Padua V."/>
            <person name="Rouws L."/>
            <person name="Rojas C."/>
            <person name="Hemerly A."/>
            <person name="Teixeira K."/>
            <person name="Schwab S."/>
            <person name="Araujo J."/>
            <person name="Oliveira A."/>
            <person name="Franca L."/>
            <person name="Magalhaes V."/>
            <person name="Alqueres S."/>
            <person name="Cardoso A."/>
            <person name="Almeida W."/>
            <person name="Loureiro M.M."/>
            <person name="Nogueira E."/>
            <person name="Cidade D."/>
            <person name="Oliveira D."/>
            <person name="Simao T."/>
            <person name="Macedo J."/>
            <person name="Valadao A."/>
            <person name="Dreschsel M."/>
            <person name="Freitas F."/>
            <person name="Vidal M."/>
            <person name="Guedes H."/>
            <person name="Rodrigues E."/>
            <person name="Meneses C."/>
            <person name="Brioso P."/>
            <person name="Pozzer L."/>
            <person name="Figueiredo D."/>
            <person name="Montano H."/>
            <person name="Junior J."/>
            <person name="Filho G."/>
            <person name="Flores V."/>
            <person name="Ferreira B."/>
            <person name="Branco A."/>
            <person name="Gonzalez P."/>
            <person name="Guillobel H."/>
            <person name="Lemos M."/>
            <person name="Seibel L."/>
            <person name="Macedo J."/>
            <person name="Alves-Ferreira M."/>
            <person name="Sachetto-Martins G."/>
            <person name="Coelho A."/>
            <person name="Santos E."/>
            <person name="Amaral G."/>
            <person name="Neves A."/>
            <person name="Pacheco A.B."/>
            <person name="Carvalho D."/>
            <person name="Lery L."/>
            <person name="Bisch P."/>
            <person name="Rossle S.C."/>
            <person name="Urmenyi T."/>
            <person name="Kruger W.V."/>
            <person name="Martins O."/>
            <person name="Baldani J.I."/>
            <person name="Ferreira P.C."/>
        </authorList>
    </citation>
    <scope>NUCLEOTIDE SEQUENCE [LARGE SCALE GENOMIC DNA]</scope>
    <source>
        <strain evidence="7">ATCC 49037 / DSM 5601 / CCUG 37298 / CIP 103539 / LMG 7603 / PAl5</strain>
    </source>
</reference>
<comment type="similarity">
    <text evidence="1">Belongs to the transferase hexapeptide repeat family.</text>
</comment>
<keyword evidence="7" id="KW-1185">Reference proteome</keyword>
<dbReference type="Gene3D" id="2.160.10.10">
    <property type="entry name" value="Hexapeptide repeat proteins"/>
    <property type="match status" value="2"/>
</dbReference>
<keyword evidence="2 6" id="KW-0808">Transferase</keyword>
<dbReference type="InterPro" id="IPR050179">
    <property type="entry name" value="Trans_hexapeptide_repeat"/>
</dbReference>
<dbReference type="InterPro" id="IPR020019">
    <property type="entry name" value="AcTrfase_PglD-like"/>
</dbReference>
<dbReference type="KEGG" id="gdi:GDI3009"/>
<evidence type="ECO:0000256" key="4">
    <source>
        <dbReference type="PIRSR" id="PIRSR620019-1"/>
    </source>
</evidence>
<evidence type="ECO:0000256" key="3">
    <source>
        <dbReference type="ARBA" id="ARBA00022737"/>
    </source>
</evidence>
<dbReference type="Gene3D" id="3.40.50.20">
    <property type="match status" value="1"/>
</dbReference>
<dbReference type="PROSITE" id="PS00101">
    <property type="entry name" value="HEXAPEP_TRANSFERASES"/>
    <property type="match status" value="1"/>
</dbReference>
<protein>
    <submittedName>
        <fullName evidence="6">Acyl-[acyl-carrier-protein]--udp-n-acetylglucosamine o-acyltransferas (Udp-n-acetylglucosamine acyltransferase)</fullName>
    </submittedName>
</protein>
<evidence type="ECO:0000313" key="6">
    <source>
        <dbReference type="EMBL" id="CAP56952.1"/>
    </source>
</evidence>
<evidence type="ECO:0000313" key="7">
    <source>
        <dbReference type="Proteomes" id="UP000001176"/>
    </source>
</evidence>
<proteinExistence type="inferred from homology"/>
<dbReference type="EMBL" id="AM889285">
    <property type="protein sequence ID" value="CAP56952.1"/>
    <property type="molecule type" value="Genomic_DNA"/>
</dbReference>
<dbReference type="AlphaFoldDB" id="A9HRP0"/>
<dbReference type="NCBIfam" id="TIGR03570">
    <property type="entry name" value="NeuD_NnaD"/>
    <property type="match status" value="1"/>
</dbReference>
<name>A9HRP0_GLUDA</name>
<feature type="binding site" evidence="5">
    <location>
        <position position="63"/>
    </location>
    <ligand>
        <name>substrate</name>
    </ligand>
</feature>
<dbReference type="InterPro" id="IPR018357">
    <property type="entry name" value="Hexapep_transf_CS"/>
</dbReference>
<dbReference type="PANTHER" id="PTHR43300:SF7">
    <property type="entry name" value="UDP-N-ACETYLBACILLOSAMINE N-ACETYLTRANSFERASE"/>
    <property type="match status" value="1"/>
</dbReference>
<gene>
    <name evidence="6" type="ordered locus">GDI3009</name>
</gene>
<accession>A9HRP0</accession>
<feature type="site" description="Increases basicity of active site His" evidence="4">
    <location>
        <position position="131"/>
    </location>
</feature>
<dbReference type="InterPro" id="IPR011004">
    <property type="entry name" value="Trimer_LpxA-like_sf"/>
</dbReference>
<dbReference type="CDD" id="cd03360">
    <property type="entry name" value="LbH_AT_putative"/>
    <property type="match status" value="1"/>
</dbReference>
<evidence type="ECO:0000256" key="1">
    <source>
        <dbReference type="ARBA" id="ARBA00007274"/>
    </source>
</evidence>
<keyword evidence="3" id="KW-0677">Repeat</keyword>
<dbReference type="PANTHER" id="PTHR43300">
    <property type="entry name" value="ACETYLTRANSFERASE"/>
    <property type="match status" value="1"/>
</dbReference>
<keyword evidence="6" id="KW-0012">Acyltransferase</keyword>